<name>A0A1G4QAJ0_BORJA</name>
<dbReference type="OrthoDB" id="352197at2"/>
<sequence length="206" mass="24418">MGKILFCGLLLICIFLVSFLLVKQDRNGFYNKKIEKVDYNDGTYIEETYRYRFKKGDLKKMVFFKSRWIIPELENNINGTGYLTDSYKAMNPNYSFNFTVHDNKILGFKNVIFEGLENEQASTHENNIPSEKWQILKAYNIGDVNLKKKFFHLKFPVLVENTLDVAISKAFFTKLKKLKRIKIILITNEDKKYKIDIENFILKYNF</sequence>
<comment type="subcellular location">
    <subcellularLocation>
        <location evidence="1">Cell outer membrane</location>
    </subcellularLocation>
</comment>
<keyword evidence="10" id="KW-1185">Reference proteome</keyword>
<evidence type="ECO:0000256" key="4">
    <source>
        <dbReference type="ARBA" id="ARBA00022729"/>
    </source>
</evidence>
<dbReference type="Proteomes" id="UP000199262">
    <property type="component" value="Unassembled WGS sequence"/>
</dbReference>
<dbReference type="EMBL" id="FMTE01000009">
    <property type="protein sequence ID" value="SCW41465.1"/>
    <property type="molecule type" value="Genomic_DNA"/>
</dbReference>
<dbReference type="GO" id="GO:0009279">
    <property type="term" value="C:cell outer membrane"/>
    <property type="evidence" value="ECO:0007669"/>
    <property type="project" value="UniProtKB-SubCell"/>
</dbReference>
<dbReference type="Pfam" id="PF17044">
    <property type="entry name" value="BPTA"/>
    <property type="match status" value="1"/>
</dbReference>
<comment type="similarity">
    <text evidence="2">Belongs to the BptA family.</text>
</comment>
<dbReference type="InterPro" id="IPR031471">
    <property type="entry name" value="BptA"/>
</dbReference>
<evidence type="ECO:0000256" key="1">
    <source>
        <dbReference type="ARBA" id="ARBA00004442"/>
    </source>
</evidence>
<evidence type="ECO:0000256" key="6">
    <source>
        <dbReference type="ARBA" id="ARBA00023136"/>
    </source>
</evidence>
<evidence type="ECO:0000256" key="3">
    <source>
        <dbReference type="ARBA" id="ARBA00018692"/>
    </source>
</evidence>
<dbReference type="AlphaFoldDB" id="A0A1G4QAJ0"/>
<reference evidence="10" key="1">
    <citation type="submission" date="2016-10" db="EMBL/GenBank/DDBJ databases">
        <authorList>
            <person name="Varghese N."/>
            <person name="Submissions S."/>
        </authorList>
    </citation>
    <scope>NUCLEOTIDE SEQUENCE [LARGE SCALE GENOMIC DNA]</scope>
    <source>
        <strain evidence="10">ATCC 51557</strain>
    </source>
</reference>
<protein>
    <recommendedName>
        <fullName evidence="3">Protein BptA</fullName>
    </recommendedName>
    <alternativeName>
        <fullName evidence="8">Borrelial persistence in ticks protein A</fullName>
    </alternativeName>
</protein>
<proteinExistence type="inferred from homology"/>
<evidence type="ECO:0000256" key="2">
    <source>
        <dbReference type="ARBA" id="ARBA00010700"/>
    </source>
</evidence>
<dbReference type="RefSeq" id="WP_091973696.1">
    <property type="nucleotide sequence ID" value="NZ_CP179502.1"/>
</dbReference>
<evidence type="ECO:0000256" key="8">
    <source>
        <dbReference type="ARBA" id="ARBA00031297"/>
    </source>
</evidence>
<keyword evidence="5" id="KW-0843">Virulence</keyword>
<keyword evidence="7" id="KW-0998">Cell outer membrane</keyword>
<evidence type="ECO:0000313" key="10">
    <source>
        <dbReference type="Proteomes" id="UP000199262"/>
    </source>
</evidence>
<keyword evidence="4" id="KW-0732">Signal</keyword>
<keyword evidence="6" id="KW-0472">Membrane</keyword>
<gene>
    <name evidence="9" type="ORF">SAMN02983004_01012</name>
</gene>
<evidence type="ECO:0000256" key="7">
    <source>
        <dbReference type="ARBA" id="ARBA00023237"/>
    </source>
</evidence>
<dbReference type="NCBIfam" id="NF045772">
    <property type="entry name" value="VirAssocBptA"/>
    <property type="match status" value="1"/>
</dbReference>
<organism evidence="9 10">
    <name type="scientific">Borreliella japonica</name>
    <name type="common">Borrelia japonica</name>
    <dbReference type="NCBI Taxonomy" id="34095"/>
    <lineage>
        <taxon>Bacteria</taxon>
        <taxon>Pseudomonadati</taxon>
        <taxon>Spirochaetota</taxon>
        <taxon>Spirochaetia</taxon>
        <taxon>Spirochaetales</taxon>
        <taxon>Borreliaceae</taxon>
        <taxon>Borreliella</taxon>
    </lineage>
</organism>
<evidence type="ECO:0000256" key="5">
    <source>
        <dbReference type="ARBA" id="ARBA00023026"/>
    </source>
</evidence>
<evidence type="ECO:0000313" key="9">
    <source>
        <dbReference type="EMBL" id="SCW41465.1"/>
    </source>
</evidence>
<accession>A0A1G4QAJ0</accession>